<gene>
    <name evidence="1" type="ORF">MsAc7_17230</name>
</gene>
<evidence type="ECO:0000313" key="2">
    <source>
        <dbReference type="Proteomes" id="UP001303587"/>
    </source>
</evidence>
<proteinExistence type="predicted"/>
<dbReference type="EMBL" id="CP131060">
    <property type="protein sequence ID" value="WNY26150.1"/>
    <property type="molecule type" value="Genomic_DNA"/>
</dbReference>
<protein>
    <submittedName>
        <fullName evidence="1">Uncharacterized protein</fullName>
    </submittedName>
</protein>
<dbReference type="Proteomes" id="UP001303587">
    <property type="component" value="Chromosome"/>
</dbReference>
<name>A0AA96ZUV0_9EURY</name>
<reference evidence="1 2" key="1">
    <citation type="submission" date="2023-07" db="EMBL/GenBank/DDBJ databases">
        <title>Closed genoem sequence of Methanosarcinaceae archaeon Ac7.</title>
        <authorList>
            <person name="Poehlein A."/>
            <person name="Protasov E."/>
            <person name="Platt K."/>
            <person name="Reeh H."/>
            <person name="Daniel R."/>
            <person name="Brune A."/>
        </authorList>
    </citation>
    <scope>NUCLEOTIDE SEQUENCE [LARGE SCALE GENOMIC DNA]</scope>
    <source>
        <strain evidence="1 2">Ac7</strain>
    </source>
</reference>
<evidence type="ECO:0000313" key="1">
    <source>
        <dbReference type="EMBL" id="WNY26150.1"/>
    </source>
</evidence>
<accession>A0AA96ZUV0</accession>
<sequence length="172" mass="19894">MSLIISWVLLMEHKDIDSLKMRDTILGLVSQGFKFPFNEFFEISHNIEVYRFGHDVNSAGFKNHETTYEREYQNSSKPYPADILYCCALSCYASKESAELRLKSIMKRHKKRQLKIGNGLLHGVLAIGDGYISELDEFTHFDFYQKACCDMYSKFKFLEIISPTGDFNDGTN</sequence>
<dbReference type="AlphaFoldDB" id="A0AA96ZUV0"/>
<organism evidence="1 2">
    <name type="scientific">Methanolapillus millepedarum</name>
    <dbReference type="NCBI Taxonomy" id="3028296"/>
    <lineage>
        <taxon>Archaea</taxon>
        <taxon>Methanobacteriati</taxon>
        <taxon>Methanobacteriota</taxon>
        <taxon>Stenosarchaea group</taxon>
        <taxon>Methanomicrobia</taxon>
        <taxon>Methanosarcinales</taxon>
        <taxon>Methanosarcinaceae</taxon>
        <taxon>Methanolapillus</taxon>
    </lineage>
</organism>
<keyword evidence="2" id="KW-1185">Reference proteome</keyword>